<keyword evidence="2" id="KW-1185">Reference proteome</keyword>
<proteinExistence type="predicted"/>
<sequence length="111" mass="12979">MQSSERDKTFFVNKAKQIGLIAADAEAGDIKTEYFRIEEVSYNRFLYIEDEDNTGNFVERKVEFATIVDEPSDHELYNNDDDDNPLRHRHYRNYRVCAVSESSAWAYPAES</sequence>
<organism evidence="1">
    <name type="scientific">Mytilinidion resinicola</name>
    <dbReference type="NCBI Taxonomy" id="574789"/>
    <lineage>
        <taxon>Eukaryota</taxon>
        <taxon>Fungi</taxon>
        <taxon>Dikarya</taxon>
        <taxon>Ascomycota</taxon>
        <taxon>Pezizomycotina</taxon>
        <taxon>Dothideomycetes</taxon>
        <taxon>Pleosporomycetidae</taxon>
        <taxon>Mytilinidiales</taxon>
        <taxon>Mytilinidiaceae</taxon>
        <taxon>Mytilinidion</taxon>
    </lineage>
</organism>
<accession>A0A6A6YGK1</accession>
<protein>
    <submittedName>
        <fullName evidence="1 3">Uncharacterized protein</fullName>
    </submittedName>
</protein>
<dbReference type="AlphaFoldDB" id="A0A6A6YGK1"/>
<dbReference type="GeneID" id="54463052"/>
<evidence type="ECO:0000313" key="1">
    <source>
        <dbReference type="EMBL" id="KAF2807663.1"/>
    </source>
</evidence>
<dbReference type="RefSeq" id="XP_033574627.1">
    <property type="nucleotide sequence ID" value="XM_033722159.1"/>
</dbReference>
<dbReference type="EMBL" id="MU003704">
    <property type="protein sequence ID" value="KAF2807663.1"/>
    <property type="molecule type" value="Genomic_DNA"/>
</dbReference>
<reference evidence="1 3" key="1">
    <citation type="journal article" date="2020" name="Stud. Mycol.">
        <title>101 Dothideomycetes genomes: a test case for predicting lifestyles and emergence of pathogens.</title>
        <authorList>
            <person name="Haridas S."/>
            <person name="Albert R."/>
            <person name="Binder M."/>
            <person name="Bloem J."/>
            <person name="Labutti K."/>
            <person name="Salamov A."/>
            <person name="Andreopoulos B."/>
            <person name="Baker S."/>
            <person name="Barry K."/>
            <person name="Bills G."/>
            <person name="Bluhm B."/>
            <person name="Cannon C."/>
            <person name="Castanera R."/>
            <person name="Culley D."/>
            <person name="Daum C."/>
            <person name="Ezra D."/>
            <person name="Gonzalez J."/>
            <person name="Henrissat B."/>
            <person name="Kuo A."/>
            <person name="Liang C."/>
            <person name="Lipzen A."/>
            <person name="Lutzoni F."/>
            <person name="Magnuson J."/>
            <person name="Mondo S."/>
            <person name="Nolan M."/>
            <person name="Ohm R."/>
            <person name="Pangilinan J."/>
            <person name="Park H.-J."/>
            <person name="Ramirez L."/>
            <person name="Alfaro M."/>
            <person name="Sun H."/>
            <person name="Tritt A."/>
            <person name="Yoshinaga Y."/>
            <person name="Zwiers L.-H."/>
            <person name="Turgeon B."/>
            <person name="Goodwin S."/>
            <person name="Spatafora J."/>
            <person name="Crous P."/>
            <person name="Grigoriev I."/>
        </authorList>
    </citation>
    <scope>NUCLEOTIDE SEQUENCE</scope>
    <source>
        <strain evidence="1 3">CBS 304.34</strain>
    </source>
</reference>
<evidence type="ECO:0000313" key="3">
    <source>
        <dbReference type="RefSeq" id="XP_033574627.1"/>
    </source>
</evidence>
<reference evidence="3" key="2">
    <citation type="submission" date="2020-04" db="EMBL/GenBank/DDBJ databases">
        <authorList>
            <consortium name="NCBI Genome Project"/>
        </authorList>
    </citation>
    <scope>NUCLEOTIDE SEQUENCE</scope>
    <source>
        <strain evidence="3">CBS 304.34</strain>
    </source>
</reference>
<gene>
    <name evidence="1 3" type="ORF">BDZ99DRAFT_478212</name>
</gene>
<name>A0A6A6YGK1_9PEZI</name>
<evidence type="ECO:0000313" key="2">
    <source>
        <dbReference type="Proteomes" id="UP000504636"/>
    </source>
</evidence>
<dbReference type="Proteomes" id="UP000504636">
    <property type="component" value="Unplaced"/>
</dbReference>
<reference evidence="3" key="3">
    <citation type="submission" date="2025-04" db="UniProtKB">
        <authorList>
            <consortium name="RefSeq"/>
        </authorList>
    </citation>
    <scope>IDENTIFICATION</scope>
    <source>
        <strain evidence="3">CBS 304.34</strain>
    </source>
</reference>